<comment type="caution">
    <text evidence="6">The sequence shown here is derived from an EMBL/GenBank/DDBJ whole genome shotgun (WGS) entry which is preliminary data.</text>
</comment>
<organism evidence="6 7">
    <name type="scientific">Marchantia polymorpha subsp. ruderalis</name>
    <dbReference type="NCBI Taxonomy" id="1480154"/>
    <lineage>
        <taxon>Eukaryota</taxon>
        <taxon>Viridiplantae</taxon>
        <taxon>Streptophyta</taxon>
        <taxon>Embryophyta</taxon>
        <taxon>Marchantiophyta</taxon>
        <taxon>Marchantiopsida</taxon>
        <taxon>Marchantiidae</taxon>
        <taxon>Marchantiales</taxon>
        <taxon>Marchantiaceae</taxon>
        <taxon>Marchantia</taxon>
    </lineage>
</organism>
<dbReference type="PANTHER" id="PTHR14614">
    <property type="entry name" value="HEPATOCELLULAR CARCINOMA-ASSOCIATED ANTIGEN"/>
    <property type="match status" value="1"/>
</dbReference>
<dbReference type="Pfam" id="PF10294">
    <property type="entry name" value="Methyltransf_16"/>
    <property type="match status" value="1"/>
</dbReference>
<keyword evidence="5" id="KW-0812">Transmembrane</keyword>
<keyword evidence="1" id="KW-0489">Methyltransferase</keyword>
<keyword evidence="5" id="KW-1133">Transmembrane helix</keyword>
<feature type="transmembrane region" description="Helical" evidence="5">
    <location>
        <begin position="302"/>
        <end position="323"/>
    </location>
</feature>
<dbReference type="EMBL" id="LVLJ01000592">
    <property type="protein sequence ID" value="OAE33685.1"/>
    <property type="molecule type" value="Genomic_DNA"/>
</dbReference>
<evidence type="ECO:0000313" key="7">
    <source>
        <dbReference type="Proteomes" id="UP000077202"/>
    </source>
</evidence>
<dbReference type="PANTHER" id="PTHR14614:SF164">
    <property type="entry name" value="HISTONE-ARGININE METHYLTRANSFERASE METTL23"/>
    <property type="match status" value="1"/>
</dbReference>
<evidence type="ECO:0000256" key="3">
    <source>
        <dbReference type="ARBA" id="ARBA00022691"/>
    </source>
</evidence>
<protein>
    <submittedName>
        <fullName evidence="6">Uncharacterized protein</fullName>
    </submittedName>
</protein>
<reference evidence="6" key="1">
    <citation type="submission" date="2016-03" db="EMBL/GenBank/DDBJ databases">
        <title>Mechanisms controlling the formation of the plant cell surface in tip-growing cells are functionally conserved among land plants.</title>
        <authorList>
            <person name="Honkanen S."/>
            <person name="Jones V.A."/>
            <person name="Morieri G."/>
            <person name="Champion C."/>
            <person name="Hetherington A.J."/>
            <person name="Kelly S."/>
            <person name="Saint-Marcoux D."/>
            <person name="Proust H."/>
            <person name="Prescott H."/>
            <person name="Dolan L."/>
        </authorList>
    </citation>
    <scope>NUCLEOTIDE SEQUENCE [LARGE SCALE GENOMIC DNA]</scope>
    <source>
        <tissue evidence="6">Whole gametophyte</tissue>
    </source>
</reference>
<evidence type="ECO:0000313" key="6">
    <source>
        <dbReference type="EMBL" id="OAE33685.1"/>
    </source>
</evidence>
<dbReference type="Proteomes" id="UP000077202">
    <property type="component" value="Unassembled WGS sequence"/>
</dbReference>
<keyword evidence="2" id="KW-0808">Transferase</keyword>
<keyword evidence="7" id="KW-1185">Reference proteome</keyword>
<accession>A0A176WMM4</accession>
<dbReference type="SUPFAM" id="SSF53335">
    <property type="entry name" value="S-adenosyl-L-methionine-dependent methyltransferases"/>
    <property type="match status" value="1"/>
</dbReference>
<name>A0A176WMM4_MARPO</name>
<proteinExistence type="inferred from homology"/>
<dbReference type="GO" id="GO:0032259">
    <property type="term" value="P:methylation"/>
    <property type="evidence" value="ECO:0007669"/>
    <property type="project" value="UniProtKB-KW"/>
</dbReference>
<evidence type="ECO:0000256" key="2">
    <source>
        <dbReference type="ARBA" id="ARBA00022679"/>
    </source>
</evidence>
<dbReference type="InterPro" id="IPR029063">
    <property type="entry name" value="SAM-dependent_MTases_sf"/>
</dbReference>
<keyword evidence="3" id="KW-0949">S-adenosyl-L-methionine</keyword>
<comment type="similarity">
    <text evidence="4">Belongs to the methyltransferase superfamily. METTL23 family.</text>
</comment>
<keyword evidence="5" id="KW-0472">Membrane</keyword>
<evidence type="ECO:0000256" key="5">
    <source>
        <dbReference type="SAM" id="Phobius"/>
    </source>
</evidence>
<evidence type="ECO:0000256" key="1">
    <source>
        <dbReference type="ARBA" id="ARBA00022603"/>
    </source>
</evidence>
<dbReference type="GO" id="GO:0005737">
    <property type="term" value="C:cytoplasm"/>
    <property type="evidence" value="ECO:0007669"/>
    <property type="project" value="TreeGrafter"/>
</dbReference>
<dbReference type="AlphaFoldDB" id="A0A176WMM4"/>
<sequence>MIRRSPSLEMQKISEHEFADGPESLTVRISEVMKEDYGLYVWPSSILLAEYVWQQRTRFRGRKVLELGAGTALPGIVAAKVGADVVLTDHADLLEVFENMKISCALNKADCKIQGLTWGEWNADTCSLQKQVDIVLGADVIYQNTDFDDLFATVSFFFAGRPDAVFITTYEKRSGHRSVEYLMAKWGLSCSTIIDVSHCTGVGILLGFRTYPPHIQVYPTPDHVQGNRGNAVLFVVVQSIGITPQVSGARMNDIDDHFPACAVGCCVGWGIFGGFVAFVLFLLFGVFALVPAGPFEEREITLGIVLVVLGSTGAASIGGYIAVGIPCFGCGFCIDKALESPCV</sequence>
<dbReference type="InterPro" id="IPR019410">
    <property type="entry name" value="Methyltransf_16"/>
</dbReference>
<dbReference type="GO" id="GO:0005634">
    <property type="term" value="C:nucleus"/>
    <property type="evidence" value="ECO:0007669"/>
    <property type="project" value="TreeGrafter"/>
</dbReference>
<dbReference type="Gene3D" id="3.40.50.150">
    <property type="entry name" value="Vaccinia Virus protein VP39"/>
    <property type="match status" value="1"/>
</dbReference>
<gene>
    <name evidence="6" type="ORF">AXG93_4689s1720</name>
</gene>
<dbReference type="GO" id="GO:0008168">
    <property type="term" value="F:methyltransferase activity"/>
    <property type="evidence" value="ECO:0007669"/>
    <property type="project" value="UniProtKB-KW"/>
</dbReference>
<feature type="transmembrane region" description="Helical" evidence="5">
    <location>
        <begin position="267"/>
        <end position="290"/>
    </location>
</feature>
<evidence type="ECO:0000256" key="4">
    <source>
        <dbReference type="ARBA" id="ARBA00043988"/>
    </source>
</evidence>